<sequence>MEYQQVTGSLNADRLAYNMDSCTEFKLPPNESCDLDYTNLALVFNYEPERLSVAMLDVGRYICKPYNIEHYSKFGEMSGSILDPARHQELSENLKLYLEVFNAGMRKKWSYQDALSYLRAVVLSGEASDSGMEEMRLALASALPEYQDKFRMSLDSHFVGAFGAAQRARHIVQNPKFLSPSDPGYAPGNPGGHVHEEL</sequence>
<dbReference type="RefSeq" id="XP_024737422.1">
    <property type="nucleotide sequence ID" value="XM_024888533.1"/>
</dbReference>
<gene>
    <name evidence="2" type="ORF">K444DRAFT_721799</name>
</gene>
<evidence type="ECO:0000313" key="2">
    <source>
        <dbReference type="EMBL" id="PMD60518.1"/>
    </source>
</evidence>
<dbReference type="AlphaFoldDB" id="A0A2J6TC30"/>
<proteinExistence type="predicted"/>
<keyword evidence="3" id="KW-1185">Reference proteome</keyword>
<dbReference type="GeneID" id="36596609"/>
<dbReference type="EMBL" id="KZ613790">
    <property type="protein sequence ID" value="PMD60518.1"/>
    <property type="molecule type" value="Genomic_DNA"/>
</dbReference>
<reference evidence="2 3" key="1">
    <citation type="submission" date="2016-04" db="EMBL/GenBank/DDBJ databases">
        <title>A degradative enzymes factory behind the ericoid mycorrhizal symbiosis.</title>
        <authorList>
            <consortium name="DOE Joint Genome Institute"/>
            <person name="Martino E."/>
            <person name="Morin E."/>
            <person name="Grelet G."/>
            <person name="Kuo A."/>
            <person name="Kohler A."/>
            <person name="Daghino S."/>
            <person name="Barry K."/>
            <person name="Choi C."/>
            <person name="Cichocki N."/>
            <person name="Clum A."/>
            <person name="Copeland A."/>
            <person name="Hainaut M."/>
            <person name="Haridas S."/>
            <person name="Labutti K."/>
            <person name="Lindquist E."/>
            <person name="Lipzen A."/>
            <person name="Khouja H.-R."/>
            <person name="Murat C."/>
            <person name="Ohm R."/>
            <person name="Olson A."/>
            <person name="Spatafora J."/>
            <person name="Veneault-Fourrey C."/>
            <person name="Henrissat B."/>
            <person name="Grigoriev I."/>
            <person name="Martin F."/>
            <person name="Perotto S."/>
        </authorList>
    </citation>
    <scope>NUCLEOTIDE SEQUENCE [LARGE SCALE GENOMIC DNA]</scope>
    <source>
        <strain evidence="2 3">E</strain>
    </source>
</reference>
<dbReference type="Proteomes" id="UP000235371">
    <property type="component" value="Unassembled WGS sequence"/>
</dbReference>
<name>A0A2J6TC30_9HELO</name>
<feature type="region of interest" description="Disordered" evidence="1">
    <location>
        <begin position="176"/>
        <end position="198"/>
    </location>
</feature>
<dbReference type="OrthoDB" id="3531544at2759"/>
<protein>
    <submittedName>
        <fullName evidence="2">Uncharacterized protein</fullName>
    </submittedName>
</protein>
<accession>A0A2J6TC30</accession>
<dbReference type="InParanoid" id="A0A2J6TC30"/>
<evidence type="ECO:0000313" key="3">
    <source>
        <dbReference type="Proteomes" id="UP000235371"/>
    </source>
</evidence>
<organism evidence="2 3">
    <name type="scientific">Hyaloscypha bicolor E</name>
    <dbReference type="NCBI Taxonomy" id="1095630"/>
    <lineage>
        <taxon>Eukaryota</taxon>
        <taxon>Fungi</taxon>
        <taxon>Dikarya</taxon>
        <taxon>Ascomycota</taxon>
        <taxon>Pezizomycotina</taxon>
        <taxon>Leotiomycetes</taxon>
        <taxon>Helotiales</taxon>
        <taxon>Hyaloscyphaceae</taxon>
        <taxon>Hyaloscypha</taxon>
        <taxon>Hyaloscypha bicolor</taxon>
    </lineage>
</organism>
<evidence type="ECO:0000256" key="1">
    <source>
        <dbReference type="SAM" id="MobiDB-lite"/>
    </source>
</evidence>